<dbReference type="GO" id="GO:0030414">
    <property type="term" value="F:peptidase inhibitor activity"/>
    <property type="evidence" value="ECO:0007669"/>
    <property type="project" value="TreeGrafter"/>
</dbReference>
<dbReference type="Proteomes" id="UP000007431">
    <property type="component" value="Unassembled WGS sequence"/>
</dbReference>
<dbReference type="VEuPathDB" id="FungiDB:SCHCODRAFT_02064528"/>
<dbReference type="OrthoDB" id="2506647at2759"/>
<dbReference type="OMA" id="NWGYGTP"/>
<accession>D8QD51</accession>
<proteinExistence type="predicted"/>
<dbReference type="RefSeq" id="XP_003028835.1">
    <property type="nucleotide sequence ID" value="XM_003028789.1"/>
</dbReference>
<dbReference type="EMBL" id="GL377310">
    <property type="protein sequence ID" value="EFI93932.1"/>
    <property type="molecule type" value="Genomic_DNA"/>
</dbReference>
<dbReference type="PANTHER" id="PTHR11362:SF148">
    <property type="entry name" value="CARBOXYPEPTIDASE Y INHIBITOR"/>
    <property type="match status" value="1"/>
</dbReference>
<sequence length="213" mass="23113">MSLDPLSTVVTALKREQLIPDVLPETFYPSGVFSIVFPSGRKVTIGEEIPLEDTVDEPDIIFSPMSVAEPGTGEIRAGAAAQEATYTLVMLDPDAPSRENPQFRSFRHWVITGLKAPAATSATTNNLAALKMKTATTPYRPPGPRPGSGLHRYTFLLFQEPAADSFAIPEGAPEYGSALEERRSWNGVEFGERYGLKLVAANFFLIRSAPAEA</sequence>
<dbReference type="CDD" id="cd00866">
    <property type="entry name" value="PEBP_euk"/>
    <property type="match status" value="1"/>
</dbReference>
<dbReference type="KEGG" id="scm:SCHCO_02064528"/>
<evidence type="ECO:0000313" key="2">
    <source>
        <dbReference type="Proteomes" id="UP000007431"/>
    </source>
</evidence>
<dbReference type="Pfam" id="PF01161">
    <property type="entry name" value="PBP"/>
    <property type="match status" value="1"/>
</dbReference>
<dbReference type="GO" id="GO:0046578">
    <property type="term" value="P:regulation of Ras protein signal transduction"/>
    <property type="evidence" value="ECO:0007669"/>
    <property type="project" value="TreeGrafter"/>
</dbReference>
<dbReference type="InterPro" id="IPR035810">
    <property type="entry name" value="PEBP_euk"/>
</dbReference>
<evidence type="ECO:0000313" key="1">
    <source>
        <dbReference type="EMBL" id="EFI93932.1"/>
    </source>
</evidence>
<dbReference type="AlphaFoldDB" id="D8QD51"/>
<dbReference type="eggNOG" id="KOG3346">
    <property type="taxonomic scope" value="Eukaryota"/>
</dbReference>
<dbReference type="InterPro" id="IPR008914">
    <property type="entry name" value="PEBP"/>
</dbReference>
<dbReference type="GeneID" id="9590167"/>
<dbReference type="GO" id="GO:0030162">
    <property type="term" value="P:regulation of proteolysis"/>
    <property type="evidence" value="ECO:0007669"/>
    <property type="project" value="TreeGrafter"/>
</dbReference>
<keyword evidence="2" id="KW-1185">Reference proteome</keyword>
<dbReference type="PANTHER" id="PTHR11362">
    <property type="entry name" value="PHOSPHATIDYLETHANOLAMINE-BINDING PROTEIN"/>
    <property type="match status" value="1"/>
</dbReference>
<organism evidence="2">
    <name type="scientific">Schizophyllum commune (strain H4-8 / FGSC 9210)</name>
    <name type="common">Split gill fungus</name>
    <dbReference type="NCBI Taxonomy" id="578458"/>
    <lineage>
        <taxon>Eukaryota</taxon>
        <taxon>Fungi</taxon>
        <taxon>Dikarya</taxon>
        <taxon>Basidiomycota</taxon>
        <taxon>Agaricomycotina</taxon>
        <taxon>Agaricomycetes</taxon>
        <taxon>Agaricomycetidae</taxon>
        <taxon>Agaricales</taxon>
        <taxon>Schizophyllaceae</taxon>
        <taxon>Schizophyllum</taxon>
    </lineage>
</organism>
<reference evidence="1 2" key="1">
    <citation type="journal article" date="2010" name="Nat. Biotechnol.">
        <title>Genome sequence of the model mushroom Schizophyllum commune.</title>
        <authorList>
            <person name="Ohm R.A."/>
            <person name="de Jong J.F."/>
            <person name="Lugones L.G."/>
            <person name="Aerts A."/>
            <person name="Kothe E."/>
            <person name="Stajich J.E."/>
            <person name="de Vries R.P."/>
            <person name="Record E."/>
            <person name="Levasseur A."/>
            <person name="Baker S.E."/>
            <person name="Bartholomew K.A."/>
            <person name="Coutinho P.M."/>
            <person name="Erdmann S."/>
            <person name="Fowler T.J."/>
            <person name="Gathman A.C."/>
            <person name="Lombard V."/>
            <person name="Henrissat B."/>
            <person name="Knabe N."/>
            <person name="Kuees U."/>
            <person name="Lilly W.W."/>
            <person name="Lindquist E."/>
            <person name="Lucas S."/>
            <person name="Magnuson J.K."/>
            <person name="Piumi F."/>
            <person name="Raudaskoski M."/>
            <person name="Salamov A."/>
            <person name="Schmutz J."/>
            <person name="Schwarze F.W.M.R."/>
            <person name="vanKuyk P.A."/>
            <person name="Horton J.S."/>
            <person name="Grigoriev I.V."/>
            <person name="Woesten H.A.B."/>
        </authorList>
    </citation>
    <scope>NUCLEOTIDE SEQUENCE [LARGE SCALE GENOMIC DNA]</scope>
    <source>
        <strain evidence="2">H4-8 / FGSC 9210</strain>
    </source>
</reference>
<name>D8QD51_SCHCM</name>
<dbReference type="STRING" id="578458.D8QD51"/>
<dbReference type="SUPFAM" id="SSF49777">
    <property type="entry name" value="PEBP-like"/>
    <property type="match status" value="1"/>
</dbReference>
<evidence type="ECO:0008006" key="3">
    <source>
        <dbReference type="Google" id="ProtNLM"/>
    </source>
</evidence>
<dbReference type="HOGENOM" id="CLU_043994_3_1_1"/>
<dbReference type="InterPro" id="IPR036610">
    <property type="entry name" value="PEBP-like_sf"/>
</dbReference>
<dbReference type="InParanoid" id="D8QD51"/>
<dbReference type="Gene3D" id="3.90.280.10">
    <property type="entry name" value="PEBP-like"/>
    <property type="match status" value="1"/>
</dbReference>
<protein>
    <recommendedName>
        <fullName evidence="3">PEBP-like protein</fullName>
    </recommendedName>
</protein>
<gene>
    <name evidence="1" type="ORF">SCHCODRAFT_83064</name>
</gene>
<dbReference type="GO" id="GO:0005543">
    <property type="term" value="F:phospholipid binding"/>
    <property type="evidence" value="ECO:0007669"/>
    <property type="project" value="TreeGrafter"/>
</dbReference>